<protein>
    <submittedName>
        <fullName evidence="1">Uncharacterized protein</fullName>
    </submittedName>
</protein>
<proteinExistence type="predicted"/>
<keyword evidence="2" id="KW-1185">Reference proteome</keyword>
<dbReference type="Proteomes" id="UP000323221">
    <property type="component" value="Unassembled WGS sequence"/>
</dbReference>
<dbReference type="AlphaFoldDB" id="A0A5M8QBX4"/>
<organism evidence="1 2">
    <name type="scientific">Agrococcus sediminis</name>
    <dbReference type="NCBI Taxonomy" id="2599924"/>
    <lineage>
        <taxon>Bacteria</taxon>
        <taxon>Bacillati</taxon>
        <taxon>Actinomycetota</taxon>
        <taxon>Actinomycetes</taxon>
        <taxon>Micrococcales</taxon>
        <taxon>Microbacteriaceae</taxon>
        <taxon>Agrococcus</taxon>
    </lineage>
</organism>
<accession>A0A5M8QBX4</accession>
<comment type="caution">
    <text evidence="1">The sequence shown here is derived from an EMBL/GenBank/DDBJ whole genome shotgun (WGS) entry which is preliminary data.</text>
</comment>
<evidence type="ECO:0000313" key="1">
    <source>
        <dbReference type="EMBL" id="KAA6431982.1"/>
    </source>
</evidence>
<dbReference type="OrthoDB" id="5120903at2"/>
<sequence>MSISELLEPSTTYSDAQIEEILADLNANVRGLQSLHVWASQQDLELARLTAGANLTYIRLAGRDEHGHPIVLMLLDHVWERAI</sequence>
<dbReference type="EMBL" id="VOIR01000015">
    <property type="protein sequence ID" value="KAA6431982.1"/>
    <property type="molecule type" value="Genomic_DNA"/>
</dbReference>
<dbReference type="RefSeq" id="WP_146357024.1">
    <property type="nucleotide sequence ID" value="NZ_VOIR01000015.1"/>
</dbReference>
<reference evidence="1 2" key="1">
    <citation type="submission" date="2019-08" db="EMBL/GenBank/DDBJ databases">
        <title>Agrococcus lahaulensis sp. nov., isolated from a cold desert of the Indian Himalayas.</title>
        <authorList>
            <person name="Qu J.H."/>
        </authorList>
    </citation>
    <scope>NUCLEOTIDE SEQUENCE [LARGE SCALE GENOMIC DNA]</scope>
    <source>
        <strain evidence="1 2">NS18</strain>
    </source>
</reference>
<gene>
    <name evidence="1" type="ORF">FQ330_09325</name>
</gene>
<name>A0A5M8QBX4_9MICO</name>
<evidence type="ECO:0000313" key="2">
    <source>
        <dbReference type="Proteomes" id="UP000323221"/>
    </source>
</evidence>